<dbReference type="NCBIfam" id="TIGR00099">
    <property type="entry name" value="Cof-subfamily"/>
    <property type="match status" value="1"/>
</dbReference>
<protein>
    <submittedName>
        <fullName evidence="1">Pyridoxal phosphate phosphatase YbhA</fullName>
        <ecNumber evidence="1">3.1.3.74</ecNumber>
    </submittedName>
</protein>
<dbReference type="PANTHER" id="PTHR10000">
    <property type="entry name" value="PHOSPHOSERINE PHOSPHATASE"/>
    <property type="match status" value="1"/>
</dbReference>
<dbReference type="EMBL" id="FLQY01000127">
    <property type="protein sequence ID" value="SBT07248.1"/>
    <property type="molecule type" value="Genomic_DNA"/>
</dbReference>
<dbReference type="RefSeq" id="WP_186410806.1">
    <property type="nucleotide sequence ID" value="NZ_FLQY01000127.1"/>
</dbReference>
<evidence type="ECO:0000313" key="1">
    <source>
        <dbReference type="EMBL" id="SBT07248.1"/>
    </source>
</evidence>
<proteinExistence type="predicted"/>
<dbReference type="NCBIfam" id="TIGR01484">
    <property type="entry name" value="HAD-SF-IIB"/>
    <property type="match status" value="1"/>
</dbReference>
<dbReference type="CDD" id="cd07516">
    <property type="entry name" value="HAD_Pase"/>
    <property type="match status" value="1"/>
</dbReference>
<dbReference type="InterPro" id="IPR023214">
    <property type="entry name" value="HAD_sf"/>
</dbReference>
<evidence type="ECO:0000313" key="2">
    <source>
        <dbReference type="Proteomes" id="UP000199600"/>
    </source>
</evidence>
<keyword evidence="1" id="KW-0378">Hydrolase</keyword>
<dbReference type="EC" id="3.1.3.74" evidence="1"/>
<dbReference type="InterPro" id="IPR006379">
    <property type="entry name" value="HAD-SF_hydro_IIB"/>
</dbReference>
<organism evidence="1 2">
    <name type="scientific">Candidatus Propionivibrio aalborgensis</name>
    <dbReference type="NCBI Taxonomy" id="1860101"/>
    <lineage>
        <taxon>Bacteria</taxon>
        <taxon>Pseudomonadati</taxon>
        <taxon>Pseudomonadota</taxon>
        <taxon>Betaproteobacteria</taxon>
        <taxon>Rhodocyclales</taxon>
        <taxon>Rhodocyclaceae</taxon>
        <taxon>Propionivibrio</taxon>
    </lineage>
</organism>
<dbReference type="InterPro" id="IPR036412">
    <property type="entry name" value="HAD-like_sf"/>
</dbReference>
<accession>A0A1A8XTI0</accession>
<dbReference type="PANTHER" id="PTHR10000:SF58">
    <property type="entry name" value="PYRIDOXAL PHOSPHATE PHOSPHATASE YBHA"/>
    <property type="match status" value="1"/>
</dbReference>
<keyword evidence="2" id="KW-1185">Reference proteome</keyword>
<dbReference type="SFLD" id="SFLDG01140">
    <property type="entry name" value="C2.B:_Phosphomannomutase_and_P"/>
    <property type="match status" value="1"/>
</dbReference>
<dbReference type="GO" id="GO:0033883">
    <property type="term" value="F:pyridoxal phosphatase activity"/>
    <property type="evidence" value="ECO:0007669"/>
    <property type="project" value="UniProtKB-EC"/>
</dbReference>
<dbReference type="Pfam" id="PF08282">
    <property type="entry name" value="Hydrolase_3"/>
    <property type="match status" value="1"/>
</dbReference>
<dbReference type="GO" id="GO:0000287">
    <property type="term" value="F:magnesium ion binding"/>
    <property type="evidence" value="ECO:0007669"/>
    <property type="project" value="TreeGrafter"/>
</dbReference>
<reference evidence="1 2" key="1">
    <citation type="submission" date="2016-06" db="EMBL/GenBank/DDBJ databases">
        <authorList>
            <person name="Kjaerup R.B."/>
            <person name="Dalgaard T.S."/>
            <person name="Juul-Madsen H.R."/>
        </authorList>
    </citation>
    <scope>NUCLEOTIDE SEQUENCE [LARGE SCALE GENOMIC DNA]</scope>
    <source>
        <strain evidence="1">2</strain>
    </source>
</reference>
<dbReference type="GO" id="GO:0005829">
    <property type="term" value="C:cytosol"/>
    <property type="evidence" value="ECO:0007669"/>
    <property type="project" value="TreeGrafter"/>
</dbReference>
<dbReference type="SUPFAM" id="SSF56784">
    <property type="entry name" value="HAD-like"/>
    <property type="match status" value="1"/>
</dbReference>
<name>A0A1A8XTI0_9RHOO</name>
<gene>
    <name evidence="1" type="primary">ybhA</name>
    <name evidence="1" type="ORF">PROAA_2120002</name>
</gene>
<dbReference type="Proteomes" id="UP000199600">
    <property type="component" value="Unassembled WGS sequence"/>
</dbReference>
<dbReference type="InterPro" id="IPR000150">
    <property type="entry name" value="Cof"/>
</dbReference>
<sequence>MKYRLVALDLDGTLIDSQLQIRSETIEALSRVRAQGVQVMIVTGRHHGAAYPYWRQLELELPAICCNGTYMYDFRAGRPLASNPYTMQEACSLLELIRQNGIYTMIYADDFMAYERESLHVNKLLEWSATLPQEVRPRIDRVDSFEHMLEGCDTVWKFATAGDDLPIMSAFAANLERSLGLSCEWSAHNRLDISHAGNSKGKRLDQWIAEHGIAREEVIAFGDQQNDVEMLRVAGLGVAMGNSRAEVRECADWVAGSNDSDAIANTLHRFVLTGG</sequence>
<dbReference type="Gene3D" id="3.40.50.1000">
    <property type="entry name" value="HAD superfamily/HAD-like"/>
    <property type="match status" value="1"/>
</dbReference>
<dbReference type="SFLD" id="SFLDS00003">
    <property type="entry name" value="Haloacid_Dehalogenase"/>
    <property type="match status" value="1"/>
</dbReference>
<dbReference type="AlphaFoldDB" id="A0A1A8XTI0"/>
<dbReference type="Gene3D" id="3.30.1240.10">
    <property type="match status" value="1"/>
</dbReference>
<dbReference type="NCBIfam" id="NF007821">
    <property type="entry name" value="PRK10530.1"/>
    <property type="match status" value="1"/>
</dbReference>
<dbReference type="PROSITE" id="PS01229">
    <property type="entry name" value="COF_2"/>
    <property type="match status" value="1"/>
</dbReference>